<evidence type="ECO:0000313" key="2">
    <source>
        <dbReference type="EMBL" id="CZT10699.1"/>
    </source>
</evidence>
<accession>A0A1E1LLK7</accession>
<keyword evidence="3" id="KW-1185">Reference proteome</keyword>
<sequence length="246" mass="27560">MPSTIGPEGTITTPQGMASQASQISDNTRNRRRKQFLAMTADRSSEETENYPNSGSKKNMLSKLTALVSKRRFSYPLRTRKNLTASIHLSQRLALAKFGPTSSCIGAQGKYRRIFSMSSEGFHRWTDDEMKRVRCELFQTIEENTVIADELAGHPVVRRSNQELDRRIHPTSIPLPNLNGQQNDMPLRSNALPRPARDGSTTVEGSETNIDNLEQAPILIGHFRSSESYFHFQGESQGGRGFTTSE</sequence>
<feature type="region of interest" description="Disordered" evidence="1">
    <location>
        <begin position="170"/>
        <end position="210"/>
    </location>
</feature>
<evidence type="ECO:0000256" key="1">
    <source>
        <dbReference type="SAM" id="MobiDB-lite"/>
    </source>
</evidence>
<gene>
    <name evidence="2" type="ORF">RAG0_15106</name>
</gene>
<dbReference type="AlphaFoldDB" id="A0A1E1LLK7"/>
<feature type="compositionally biased region" description="Polar residues" evidence="1">
    <location>
        <begin position="10"/>
        <end position="27"/>
    </location>
</feature>
<protein>
    <submittedName>
        <fullName evidence="2">Uncharacterized protein</fullName>
    </submittedName>
</protein>
<organism evidence="2 3">
    <name type="scientific">Rhynchosporium agropyri</name>
    <dbReference type="NCBI Taxonomy" id="914238"/>
    <lineage>
        <taxon>Eukaryota</taxon>
        <taxon>Fungi</taxon>
        <taxon>Dikarya</taxon>
        <taxon>Ascomycota</taxon>
        <taxon>Pezizomycotina</taxon>
        <taxon>Leotiomycetes</taxon>
        <taxon>Helotiales</taxon>
        <taxon>Ploettnerulaceae</taxon>
        <taxon>Rhynchosporium</taxon>
    </lineage>
</organism>
<dbReference type="Proteomes" id="UP000178912">
    <property type="component" value="Unassembled WGS sequence"/>
</dbReference>
<proteinExistence type="predicted"/>
<feature type="compositionally biased region" description="Polar residues" evidence="1">
    <location>
        <begin position="199"/>
        <end position="210"/>
    </location>
</feature>
<feature type="region of interest" description="Disordered" evidence="1">
    <location>
        <begin position="1"/>
        <end position="58"/>
    </location>
</feature>
<reference evidence="3" key="1">
    <citation type="submission" date="2016-03" db="EMBL/GenBank/DDBJ databases">
        <authorList>
            <person name="Guldener U."/>
        </authorList>
    </citation>
    <scope>NUCLEOTIDE SEQUENCE [LARGE SCALE GENOMIC DNA]</scope>
    <source>
        <strain evidence="3">04CH-RAC-A.6.1</strain>
    </source>
</reference>
<name>A0A1E1LLK7_9HELO</name>
<evidence type="ECO:0000313" key="3">
    <source>
        <dbReference type="Proteomes" id="UP000178912"/>
    </source>
</evidence>
<dbReference type="EMBL" id="FJUX01000131">
    <property type="protein sequence ID" value="CZT10699.1"/>
    <property type="molecule type" value="Genomic_DNA"/>
</dbReference>